<accession>A0A1G9GH61</accession>
<keyword evidence="2" id="KW-0251">Elongation factor</keyword>
<dbReference type="OrthoDB" id="1094048at2"/>
<dbReference type="GO" id="GO:0003746">
    <property type="term" value="F:translation elongation factor activity"/>
    <property type="evidence" value="ECO:0007669"/>
    <property type="project" value="UniProtKB-KW"/>
</dbReference>
<evidence type="ECO:0000259" key="1">
    <source>
        <dbReference type="Pfam" id="PF01272"/>
    </source>
</evidence>
<dbReference type="GO" id="GO:0006354">
    <property type="term" value="P:DNA-templated transcription elongation"/>
    <property type="evidence" value="ECO:0007669"/>
    <property type="project" value="TreeGrafter"/>
</dbReference>
<dbReference type="SUPFAM" id="SSF54534">
    <property type="entry name" value="FKBP-like"/>
    <property type="match status" value="1"/>
</dbReference>
<organism evidence="2 3">
    <name type="scientific">Catalinimonas alkaloidigena</name>
    <dbReference type="NCBI Taxonomy" id="1075417"/>
    <lineage>
        <taxon>Bacteria</taxon>
        <taxon>Pseudomonadati</taxon>
        <taxon>Bacteroidota</taxon>
        <taxon>Cytophagia</taxon>
        <taxon>Cytophagales</taxon>
        <taxon>Catalimonadaceae</taxon>
        <taxon>Catalinimonas</taxon>
    </lineage>
</organism>
<name>A0A1G9GH61_9BACT</name>
<dbReference type="EMBL" id="FNFO01000004">
    <property type="protein sequence ID" value="SDK99855.1"/>
    <property type="molecule type" value="Genomic_DNA"/>
</dbReference>
<keyword evidence="2" id="KW-0648">Protein biosynthesis</keyword>
<dbReference type="PANTHER" id="PTHR30437">
    <property type="entry name" value="TRANSCRIPTION ELONGATION FACTOR GREA"/>
    <property type="match status" value="1"/>
</dbReference>
<dbReference type="PANTHER" id="PTHR30437:SF6">
    <property type="entry name" value="TRANSCRIPTION ELONGATION FACTOR GREB"/>
    <property type="match status" value="1"/>
</dbReference>
<protein>
    <submittedName>
        <fullName evidence="2">Transcription elongation factor GreB</fullName>
    </submittedName>
</protein>
<dbReference type="Gene3D" id="3.10.50.30">
    <property type="entry name" value="Transcription elongation factor, GreA/GreB, C-terminal domain"/>
    <property type="match status" value="1"/>
</dbReference>
<dbReference type="RefSeq" id="WP_089681920.1">
    <property type="nucleotide sequence ID" value="NZ_FNFO01000004.1"/>
</dbReference>
<dbReference type="Pfam" id="PF01272">
    <property type="entry name" value="GreA_GreB"/>
    <property type="match status" value="1"/>
</dbReference>
<dbReference type="PIRSF" id="PIRSF006092">
    <property type="entry name" value="GreA_GreB"/>
    <property type="match status" value="1"/>
</dbReference>
<keyword evidence="3" id="KW-1185">Reference proteome</keyword>
<dbReference type="GO" id="GO:0032784">
    <property type="term" value="P:regulation of DNA-templated transcription elongation"/>
    <property type="evidence" value="ECO:0007669"/>
    <property type="project" value="InterPro"/>
</dbReference>
<proteinExistence type="predicted"/>
<sequence length="170" mass="18765">MSTAFLKEDAPDRKVFIPPRAPLPPGVTNYVTPRGLARLQQERADLEAERTQVQTHETDEAERTRKLAELNGRLAELQPRLASAKVLDPQSQPQDEVRFGATVTLHPVSGKGQPRQLTFVGVDEAAASEGRIAFTAPIAHQFMGRHVGDRVTLRSRTGEETMQITAIAYD</sequence>
<dbReference type="InterPro" id="IPR023459">
    <property type="entry name" value="Tscrpt_elong_fac_GreA/B_fam"/>
</dbReference>
<dbReference type="GO" id="GO:0070063">
    <property type="term" value="F:RNA polymerase binding"/>
    <property type="evidence" value="ECO:0007669"/>
    <property type="project" value="InterPro"/>
</dbReference>
<dbReference type="Proteomes" id="UP000198510">
    <property type="component" value="Unassembled WGS sequence"/>
</dbReference>
<reference evidence="2 3" key="1">
    <citation type="submission" date="2016-10" db="EMBL/GenBank/DDBJ databases">
        <authorList>
            <person name="de Groot N.N."/>
        </authorList>
    </citation>
    <scope>NUCLEOTIDE SEQUENCE [LARGE SCALE GENOMIC DNA]</scope>
    <source>
        <strain evidence="2 3">DSM 25186</strain>
    </source>
</reference>
<feature type="domain" description="Transcription elongation factor GreA/GreB C-terminal" evidence="1">
    <location>
        <begin position="92"/>
        <end position="169"/>
    </location>
</feature>
<dbReference type="GO" id="GO:0003677">
    <property type="term" value="F:DNA binding"/>
    <property type="evidence" value="ECO:0007669"/>
    <property type="project" value="InterPro"/>
</dbReference>
<dbReference type="AlphaFoldDB" id="A0A1G9GH61"/>
<evidence type="ECO:0000313" key="3">
    <source>
        <dbReference type="Proteomes" id="UP000198510"/>
    </source>
</evidence>
<dbReference type="InterPro" id="IPR001437">
    <property type="entry name" value="Tscrpt_elong_fac_GreA/B_C"/>
</dbReference>
<dbReference type="InterPro" id="IPR036953">
    <property type="entry name" value="GreA/GreB_C_sf"/>
</dbReference>
<evidence type="ECO:0000313" key="2">
    <source>
        <dbReference type="EMBL" id="SDK99855.1"/>
    </source>
</evidence>
<dbReference type="STRING" id="1075417.SAMN05421823_104101"/>
<gene>
    <name evidence="2" type="ORF">SAMN05421823_104101</name>
</gene>